<keyword evidence="5 6" id="KW-0949">S-adenosyl-L-methionine</keyword>
<dbReference type="Pfam" id="PF02527">
    <property type="entry name" value="GidB"/>
    <property type="match status" value="1"/>
</dbReference>
<feature type="binding site" evidence="6">
    <location>
        <position position="80"/>
    </location>
    <ligand>
        <name>S-adenosyl-L-methionine</name>
        <dbReference type="ChEBI" id="CHEBI:59789"/>
    </ligand>
</feature>
<feature type="binding site" evidence="6">
    <location>
        <position position="143"/>
    </location>
    <ligand>
        <name>S-adenosyl-L-methionine</name>
        <dbReference type="ChEBI" id="CHEBI:59789"/>
    </ligand>
</feature>
<evidence type="ECO:0000256" key="6">
    <source>
        <dbReference type="HAMAP-Rule" id="MF_00074"/>
    </source>
</evidence>
<evidence type="ECO:0000256" key="4">
    <source>
        <dbReference type="ARBA" id="ARBA00022679"/>
    </source>
</evidence>
<dbReference type="EMBL" id="DVJS01000197">
    <property type="protein sequence ID" value="HIS97877.1"/>
    <property type="molecule type" value="Genomic_DNA"/>
</dbReference>
<keyword evidence="1 6" id="KW-0963">Cytoplasm</keyword>
<dbReference type="Gene3D" id="3.40.50.150">
    <property type="entry name" value="Vaccinia Virus protein VP39"/>
    <property type="match status" value="1"/>
</dbReference>
<protein>
    <recommendedName>
        <fullName evidence="6">Ribosomal RNA small subunit methyltransferase G</fullName>
        <ecNumber evidence="6">2.1.1.-</ecNumber>
    </recommendedName>
    <alternativeName>
        <fullName evidence="6">16S rRNA 7-methylguanosine methyltransferase</fullName>
        <shortName evidence="6">16S rRNA m7G methyltransferase</shortName>
    </alternativeName>
</protein>
<comment type="function">
    <text evidence="6">Specifically methylates the N7 position of a guanine in 16S rRNA.</text>
</comment>
<evidence type="ECO:0000256" key="5">
    <source>
        <dbReference type="ARBA" id="ARBA00022691"/>
    </source>
</evidence>
<feature type="binding site" evidence="6">
    <location>
        <position position="75"/>
    </location>
    <ligand>
        <name>S-adenosyl-L-methionine</name>
        <dbReference type="ChEBI" id="CHEBI:59789"/>
    </ligand>
</feature>
<keyword evidence="4 6" id="KW-0808">Transferase</keyword>
<organism evidence="7 8">
    <name type="scientific">Candidatus Scatomorpha pullistercoris</name>
    <dbReference type="NCBI Taxonomy" id="2840929"/>
    <lineage>
        <taxon>Bacteria</taxon>
        <taxon>Bacillati</taxon>
        <taxon>Bacillota</taxon>
        <taxon>Clostridia</taxon>
        <taxon>Eubacteriales</taxon>
        <taxon>Candidatus Scatomorpha</taxon>
    </lineage>
</organism>
<dbReference type="AlphaFoldDB" id="A0A9D1G5E7"/>
<dbReference type="CDD" id="cd02440">
    <property type="entry name" value="AdoMet_MTases"/>
    <property type="match status" value="1"/>
</dbReference>
<sequence>MEEILKGGFAELGIGAAEDACGRFRTYYERLAEVGSVMNLTAIEGEEPVARLHFLDSAALLGFADFGGARVIDVGTGAGFPGLPLAILRPDAEFTLLDSQQKRMDFLSDTAERLGLRNVEVVCMRAEEAPKERRGAYDIAVSRAVARLNVLCELCLPFVKAGGLFISMKAADCAAEVAEAANAIKTLGGAEPEIRTYGIPGTDVTRAAVLIRKVAETPDKYPRRWAKISKQPL</sequence>
<evidence type="ECO:0000256" key="2">
    <source>
        <dbReference type="ARBA" id="ARBA00022552"/>
    </source>
</evidence>
<keyword evidence="3 6" id="KW-0489">Methyltransferase</keyword>
<dbReference type="PANTHER" id="PTHR31760">
    <property type="entry name" value="S-ADENOSYL-L-METHIONINE-DEPENDENT METHYLTRANSFERASES SUPERFAMILY PROTEIN"/>
    <property type="match status" value="1"/>
</dbReference>
<evidence type="ECO:0000256" key="1">
    <source>
        <dbReference type="ARBA" id="ARBA00022490"/>
    </source>
</evidence>
<dbReference type="InterPro" id="IPR029063">
    <property type="entry name" value="SAM-dependent_MTases_sf"/>
</dbReference>
<name>A0A9D1G5E7_9FIRM</name>
<evidence type="ECO:0000313" key="7">
    <source>
        <dbReference type="EMBL" id="HIS97877.1"/>
    </source>
</evidence>
<dbReference type="PIRSF" id="PIRSF003078">
    <property type="entry name" value="GidB"/>
    <property type="match status" value="1"/>
</dbReference>
<dbReference type="GO" id="GO:0070043">
    <property type="term" value="F:rRNA (guanine-N7-)-methyltransferase activity"/>
    <property type="evidence" value="ECO:0007669"/>
    <property type="project" value="UniProtKB-UniRule"/>
</dbReference>
<dbReference type="SUPFAM" id="SSF53335">
    <property type="entry name" value="S-adenosyl-L-methionine-dependent methyltransferases"/>
    <property type="match status" value="1"/>
</dbReference>
<comment type="similarity">
    <text evidence="6">Belongs to the methyltransferase superfamily. RNA methyltransferase RsmG family.</text>
</comment>
<comment type="caution">
    <text evidence="7">The sequence shown here is derived from an EMBL/GenBank/DDBJ whole genome shotgun (WGS) entry which is preliminary data.</text>
</comment>
<comment type="caution">
    <text evidence="6">Lacks conserved residue(s) required for the propagation of feature annotation.</text>
</comment>
<dbReference type="EC" id="2.1.1.-" evidence="6"/>
<dbReference type="GO" id="GO:0005829">
    <property type="term" value="C:cytosol"/>
    <property type="evidence" value="ECO:0007669"/>
    <property type="project" value="TreeGrafter"/>
</dbReference>
<comment type="subcellular location">
    <subcellularLocation>
        <location evidence="6">Cytoplasm</location>
    </subcellularLocation>
</comment>
<dbReference type="InterPro" id="IPR003682">
    <property type="entry name" value="rRNA_ssu_MeTfrase_G"/>
</dbReference>
<evidence type="ECO:0000256" key="3">
    <source>
        <dbReference type="ARBA" id="ARBA00022603"/>
    </source>
</evidence>
<dbReference type="PANTHER" id="PTHR31760:SF0">
    <property type="entry name" value="S-ADENOSYL-L-METHIONINE-DEPENDENT METHYLTRANSFERASES SUPERFAMILY PROTEIN"/>
    <property type="match status" value="1"/>
</dbReference>
<proteinExistence type="inferred from homology"/>
<dbReference type="FunFam" id="3.40.50.150:FF:000041">
    <property type="entry name" value="Ribosomal RNA small subunit methyltransferase G"/>
    <property type="match status" value="1"/>
</dbReference>
<accession>A0A9D1G5E7</accession>
<keyword evidence="2 6" id="KW-0698">rRNA processing</keyword>
<gene>
    <name evidence="6 7" type="primary">rsmG</name>
    <name evidence="7" type="ORF">IAD42_07885</name>
</gene>
<dbReference type="Proteomes" id="UP000886876">
    <property type="component" value="Unassembled WGS sequence"/>
</dbReference>
<dbReference type="HAMAP" id="MF_00074">
    <property type="entry name" value="16SrRNA_methyltr_G"/>
    <property type="match status" value="1"/>
</dbReference>
<evidence type="ECO:0000313" key="8">
    <source>
        <dbReference type="Proteomes" id="UP000886876"/>
    </source>
</evidence>
<feature type="binding site" evidence="6">
    <location>
        <begin position="126"/>
        <end position="127"/>
    </location>
    <ligand>
        <name>S-adenosyl-L-methionine</name>
        <dbReference type="ChEBI" id="CHEBI:59789"/>
    </ligand>
</feature>
<reference evidence="7" key="1">
    <citation type="submission" date="2020-10" db="EMBL/GenBank/DDBJ databases">
        <authorList>
            <person name="Gilroy R."/>
        </authorList>
    </citation>
    <scope>NUCLEOTIDE SEQUENCE</scope>
    <source>
        <strain evidence="7">ChiHecec3B27-6122</strain>
    </source>
</reference>
<dbReference type="NCBIfam" id="TIGR00138">
    <property type="entry name" value="rsmG_gidB"/>
    <property type="match status" value="1"/>
</dbReference>
<reference evidence="7" key="2">
    <citation type="journal article" date="2021" name="PeerJ">
        <title>Extensive microbial diversity within the chicken gut microbiome revealed by metagenomics and culture.</title>
        <authorList>
            <person name="Gilroy R."/>
            <person name="Ravi A."/>
            <person name="Getino M."/>
            <person name="Pursley I."/>
            <person name="Horton D.L."/>
            <person name="Alikhan N.F."/>
            <person name="Baker D."/>
            <person name="Gharbi K."/>
            <person name="Hall N."/>
            <person name="Watson M."/>
            <person name="Adriaenssens E.M."/>
            <person name="Foster-Nyarko E."/>
            <person name="Jarju S."/>
            <person name="Secka A."/>
            <person name="Antonio M."/>
            <person name="Oren A."/>
            <person name="Chaudhuri R.R."/>
            <person name="La Ragione R."/>
            <person name="Hildebrand F."/>
            <person name="Pallen M.J."/>
        </authorList>
    </citation>
    <scope>NUCLEOTIDE SEQUENCE</scope>
    <source>
        <strain evidence="7">ChiHecec3B27-6122</strain>
    </source>
</reference>